<evidence type="ECO:0000313" key="1">
    <source>
        <dbReference type="EMBL" id="GJC90016.1"/>
    </source>
</evidence>
<keyword evidence="2" id="KW-1185">Reference proteome</keyword>
<gene>
    <name evidence="1" type="ORF">ColLi_12854</name>
</gene>
<sequence length="158" mass="17416">MSPFDLGSALEVLQLKRRVKRRALRGSPLKKMLGTLVKEPAAVVYEGTADCRPKTMHRGKEPASILRLDATQDPWNPRRLKWAASPFTAQLHDIPPSPPSPVAQPLSEALMDPAGQCSPMLAVVYTTYESLALTLWEAQTTRGRRPATIAEPPHKAED</sequence>
<dbReference type="Proteomes" id="UP001055172">
    <property type="component" value="Unassembled WGS sequence"/>
</dbReference>
<dbReference type="EMBL" id="BPPX01000047">
    <property type="protein sequence ID" value="GJC90016.1"/>
    <property type="molecule type" value="Genomic_DNA"/>
</dbReference>
<protein>
    <submittedName>
        <fullName evidence="1">Uncharacterized protein</fullName>
    </submittedName>
</protein>
<proteinExistence type="predicted"/>
<accession>A0AA37GZ46</accession>
<name>A0AA37GZ46_9PEZI</name>
<reference evidence="1 2" key="1">
    <citation type="submission" date="2021-07" db="EMBL/GenBank/DDBJ databases">
        <title>Genome data of Colletotrichum spaethianum.</title>
        <authorList>
            <person name="Utami Y.D."/>
            <person name="Hiruma K."/>
        </authorList>
    </citation>
    <scope>NUCLEOTIDE SEQUENCE [LARGE SCALE GENOMIC DNA]</scope>
    <source>
        <strain evidence="1 2">MAFF 242679</strain>
    </source>
</reference>
<comment type="caution">
    <text evidence="1">The sequence shown here is derived from an EMBL/GenBank/DDBJ whole genome shotgun (WGS) entry which is preliminary data.</text>
</comment>
<dbReference type="AlphaFoldDB" id="A0AA37GZ46"/>
<evidence type="ECO:0000313" key="2">
    <source>
        <dbReference type="Proteomes" id="UP001055172"/>
    </source>
</evidence>
<organism evidence="1 2">
    <name type="scientific">Colletotrichum liriopes</name>
    <dbReference type="NCBI Taxonomy" id="708192"/>
    <lineage>
        <taxon>Eukaryota</taxon>
        <taxon>Fungi</taxon>
        <taxon>Dikarya</taxon>
        <taxon>Ascomycota</taxon>
        <taxon>Pezizomycotina</taxon>
        <taxon>Sordariomycetes</taxon>
        <taxon>Hypocreomycetidae</taxon>
        <taxon>Glomerellales</taxon>
        <taxon>Glomerellaceae</taxon>
        <taxon>Colletotrichum</taxon>
        <taxon>Colletotrichum spaethianum species complex</taxon>
    </lineage>
</organism>